<keyword evidence="3" id="KW-1185">Reference proteome</keyword>
<evidence type="ECO:0000256" key="2">
    <source>
        <dbReference type="SAM" id="MobiDB-lite"/>
    </source>
</evidence>
<sequence length="177" mass="20105">MSENEIAYVGDMEEKGIERRGRIKALKRKFNQAEKTDETSLKNDTENSVDSVELTEIPLPKPVFRSYRPQHDSLNSFVLENAKPESVDEQIQDHLAAGKPEPLIQEVDLATLAPRKPDWDLKRDVAKKLEKLERKTQRAIAELIRERLKSGDDDDLANVVNVGANVREAQDVDSDED</sequence>
<dbReference type="RefSeq" id="XP_022242925.1">
    <property type="nucleotide sequence ID" value="XM_022387217.1"/>
</dbReference>
<gene>
    <name evidence="4 5" type="primary">LOC106460480</name>
</gene>
<feature type="coiled-coil region" evidence="1">
    <location>
        <begin position="122"/>
        <end position="149"/>
    </location>
</feature>
<reference evidence="4 5" key="1">
    <citation type="submission" date="2025-05" db="UniProtKB">
        <authorList>
            <consortium name="RefSeq"/>
        </authorList>
    </citation>
    <scope>IDENTIFICATION</scope>
    <source>
        <tissue evidence="4 5">Muscle</tissue>
    </source>
</reference>
<feature type="region of interest" description="Disordered" evidence="2">
    <location>
        <begin position="30"/>
        <end position="52"/>
    </location>
</feature>
<evidence type="ECO:0000313" key="3">
    <source>
        <dbReference type="Proteomes" id="UP000694941"/>
    </source>
</evidence>
<evidence type="ECO:0000313" key="5">
    <source>
        <dbReference type="RefSeq" id="XP_022242925.1"/>
    </source>
</evidence>
<dbReference type="RefSeq" id="XP_013775633.1">
    <property type="nucleotide sequence ID" value="XM_013920179.2"/>
</dbReference>
<dbReference type="PANTHER" id="PTHR31551">
    <property type="entry name" value="PRE-MRNA-SPLICING FACTOR CWF18"/>
    <property type="match status" value="1"/>
</dbReference>
<protein>
    <submittedName>
        <fullName evidence="4 5">Coiled-coil domain-containing protein 12-like</fullName>
    </submittedName>
</protein>
<accession>A0ABM1SH20</accession>
<keyword evidence="1" id="KW-0175">Coiled coil</keyword>
<dbReference type="Pfam" id="PF08315">
    <property type="entry name" value="cwf18"/>
    <property type="match status" value="1"/>
</dbReference>
<proteinExistence type="predicted"/>
<dbReference type="InterPro" id="IPR013169">
    <property type="entry name" value="mRNA_splic_Cwf18-like"/>
</dbReference>
<evidence type="ECO:0000256" key="1">
    <source>
        <dbReference type="SAM" id="Coils"/>
    </source>
</evidence>
<dbReference type="Proteomes" id="UP000694941">
    <property type="component" value="Unplaced"/>
</dbReference>
<name>A0ABM1SH20_LIMPO</name>
<organism evidence="3 5">
    <name type="scientific">Limulus polyphemus</name>
    <name type="common">Atlantic horseshoe crab</name>
    <dbReference type="NCBI Taxonomy" id="6850"/>
    <lineage>
        <taxon>Eukaryota</taxon>
        <taxon>Metazoa</taxon>
        <taxon>Ecdysozoa</taxon>
        <taxon>Arthropoda</taxon>
        <taxon>Chelicerata</taxon>
        <taxon>Merostomata</taxon>
        <taxon>Xiphosura</taxon>
        <taxon>Limulidae</taxon>
        <taxon>Limulus</taxon>
    </lineage>
</organism>
<dbReference type="GeneID" id="106460480"/>
<evidence type="ECO:0000313" key="4">
    <source>
        <dbReference type="RefSeq" id="XP_013775633.1"/>
    </source>
</evidence>
<feature type="compositionally biased region" description="Basic and acidic residues" evidence="2">
    <location>
        <begin position="31"/>
        <end position="45"/>
    </location>
</feature>
<dbReference type="PANTHER" id="PTHR31551:SF1">
    <property type="entry name" value="COILED-COIL DOMAIN-CONTAINING PROTEIN 12"/>
    <property type="match status" value="1"/>
</dbReference>